<dbReference type="AlphaFoldDB" id="A0A2P2PUY5"/>
<sequence>MSKQMLCYMPYLFHVYHLETIVVLLKI</sequence>
<evidence type="ECO:0000313" key="1">
    <source>
        <dbReference type="EMBL" id="MBX58556.1"/>
    </source>
</evidence>
<reference evidence="1" key="1">
    <citation type="submission" date="2018-02" db="EMBL/GenBank/DDBJ databases">
        <title>Rhizophora mucronata_Transcriptome.</title>
        <authorList>
            <person name="Meera S.P."/>
            <person name="Sreeshan A."/>
            <person name="Augustine A."/>
        </authorList>
    </citation>
    <scope>NUCLEOTIDE SEQUENCE</scope>
    <source>
        <tissue evidence="1">Leaf</tissue>
    </source>
</reference>
<organism evidence="1">
    <name type="scientific">Rhizophora mucronata</name>
    <name type="common">Asiatic mangrove</name>
    <dbReference type="NCBI Taxonomy" id="61149"/>
    <lineage>
        <taxon>Eukaryota</taxon>
        <taxon>Viridiplantae</taxon>
        <taxon>Streptophyta</taxon>
        <taxon>Embryophyta</taxon>
        <taxon>Tracheophyta</taxon>
        <taxon>Spermatophyta</taxon>
        <taxon>Magnoliopsida</taxon>
        <taxon>eudicotyledons</taxon>
        <taxon>Gunneridae</taxon>
        <taxon>Pentapetalae</taxon>
        <taxon>rosids</taxon>
        <taxon>fabids</taxon>
        <taxon>Malpighiales</taxon>
        <taxon>Rhizophoraceae</taxon>
        <taxon>Rhizophora</taxon>
    </lineage>
</organism>
<proteinExistence type="predicted"/>
<protein>
    <submittedName>
        <fullName evidence="1">Uncharacterized protein</fullName>
    </submittedName>
</protein>
<dbReference type="EMBL" id="GGEC01078072">
    <property type="protein sequence ID" value="MBX58556.1"/>
    <property type="molecule type" value="Transcribed_RNA"/>
</dbReference>
<name>A0A2P2PUY5_RHIMU</name>
<accession>A0A2P2PUY5</accession>